<feature type="domain" description="Helix-hairpin-helix DNA-binding motif class 1" evidence="1">
    <location>
        <begin position="753"/>
        <end position="772"/>
    </location>
</feature>
<dbReference type="InterPro" id="IPR036628">
    <property type="entry name" value="Clp_N_dom_sf"/>
</dbReference>
<dbReference type="InterPro" id="IPR050513">
    <property type="entry name" value="RavA_ATPases"/>
</dbReference>
<dbReference type="EMBL" id="CAUJNA010003393">
    <property type="protein sequence ID" value="CAJ1400963.1"/>
    <property type="molecule type" value="Genomic_DNA"/>
</dbReference>
<dbReference type="Pfam" id="PF20030">
    <property type="entry name" value="bpMoxR"/>
    <property type="match status" value="1"/>
</dbReference>
<dbReference type="PRINTS" id="PR00300">
    <property type="entry name" value="CLPPROTEASEA"/>
</dbReference>
<dbReference type="Gene3D" id="1.10.1780.10">
    <property type="entry name" value="Clp, N-terminal domain"/>
    <property type="match status" value="1"/>
</dbReference>
<gene>
    <name evidence="3" type="ORF">EVOR1521_LOCUS24199</name>
</gene>
<dbReference type="GO" id="GO:0003677">
    <property type="term" value="F:DNA binding"/>
    <property type="evidence" value="ECO:0007669"/>
    <property type="project" value="InterPro"/>
</dbReference>
<dbReference type="GO" id="GO:0006281">
    <property type="term" value="P:DNA repair"/>
    <property type="evidence" value="ECO:0007669"/>
    <property type="project" value="InterPro"/>
</dbReference>
<evidence type="ECO:0000313" key="3">
    <source>
        <dbReference type="EMBL" id="CAJ1400963.1"/>
    </source>
</evidence>
<evidence type="ECO:0000259" key="1">
    <source>
        <dbReference type="SMART" id="SM00278"/>
    </source>
</evidence>
<dbReference type="InterPro" id="IPR010994">
    <property type="entry name" value="RuvA_2-like"/>
</dbReference>
<dbReference type="SUPFAM" id="SSF52540">
    <property type="entry name" value="P-loop containing nucleoside triphosphate hydrolases"/>
    <property type="match status" value="1"/>
</dbReference>
<dbReference type="InterPro" id="IPR003583">
    <property type="entry name" value="Hlx-hairpin-Hlx_DNA-bd_motif"/>
</dbReference>
<dbReference type="InterPro" id="IPR041538">
    <property type="entry name" value="RavA-like_AAA_lid"/>
</dbReference>
<dbReference type="PANTHER" id="PTHR32204">
    <property type="entry name" value="ATPASE RAVA"/>
    <property type="match status" value="1"/>
</dbReference>
<evidence type="ECO:0008006" key="5">
    <source>
        <dbReference type="Google" id="ProtNLM"/>
    </source>
</evidence>
<dbReference type="PANTHER" id="PTHR32204:SF0">
    <property type="entry name" value="ATPASE RAVA"/>
    <property type="match status" value="1"/>
</dbReference>
<dbReference type="InterPro" id="IPR001270">
    <property type="entry name" value="ClpA/B"/>
</dbReference>
<evidence type="ECO:0000313" key="4">
    <source>
        <dbReference type="Proteomes" id="UP001178507"/>
    </source>
</evidence>
<dbReference type="Gene3D" id="3.40.50.300">
    <property type="entry name" value="P-loop containing nucleotide triphosphate hydrolases"/>
    <property type="match status" value="1"/>
</dbReference>
<dbReference type="Pfam" id="PF14520">
    <property type="entry name" value="HHH_5"/>
    <property type="match status" value="1"/>
</dbReference>
<dbReference type="SMART" id="SM00382">
    <property type="entry name" value="AAA"/>
    <property type="match status" value="1"/>
</dbReference>
<dbReference type="Pfam" id="PF17868">
    <property type="entry name" value="AAA_lid_8"/>
    <property type="match status" value="1"/>
</dbReference>
<dbReference type="SMART" id="SM00278">
    <property type="entry name" value="HhH1"/>
    <property type="match status" value="2"/>
</dbReference>
<dbReference type="CDD" id="cd00009">
    <property type="entry name" value="AAA"/>
    <property type="match status" value="1"/>
</dbReference>
<organism evidence="3 4">
    <name type="scientific">Effrenium voratum</name>
    <dbReference type="NCBI Taxonomy" id="2562239"/>
    <lineage>
        <taxon>Eukaryota</taxon>
        <taxon>Sar</taxon>
        <taxon>Alveolata</taxon>
        <taxon>Dinophyceae</taxon>
        <taxon>Suessiales</taxon>
        <taxon>Symbiodiniaceae</taxon>
        <taxon>Effrenium</taxon>
    </lineage>
</organism>
<dbReference type="InterPro" id="IPR027417">
    <property type="entry name" value="P-loop_NTPase"/>
</dbReference>
<comment type="caution">
    <text evidence="3">The sequence shown here is derived from an EMBL/GenBank/DDBJ whole genome shotgun (WGS) entry which is preliminary data.</text>
</comment>
<sequence>MLSLGQPRHGDLPWTRRGHCEGRCSRTRVQVVQNLALALAASPGALCVSRRALRTSRRAATDCAPASLLTMLPQEAEIDETHSFATGEVQDPAPRPKEPSRAFTLAGWTVDSDLLGALNVAHQEALRAKHRMVSEDSLVFGLLSVRSVAAKFCPSRAPVALARVTARLAMVPNQVEVGGPGVVLPGHMLPISRTIQETMAEALEWQKLLQNGGPLAPEHVALALLQRGFRRKNAGVMYRLLKKLHLQVADLRCAMLLALPGPRAAHLARHSQRLHGLSRDGAGGGGLWPQRLASALNQMTSGLTERHKEAKILLLAAVAGEHVLLLGPPGTGKSMLAQRLAALCRGSFFEQLLTRFTVPEEVFGPMSLISLQDDKLERKVAGYLPTADVAFLDEVFKANPGVLNSLMTVLNERAFDNGPLRQDIPLWCLVGASNELPDSEALNALYDRFLLRSEVAGISDRKVHDFLRTALNANADPDPIAGKAAEETEKILDCQVCQQACAEAMLLEVPDRLLATLTRLRCHLQSKQVLLSDRRLVRAVKVLRVAAHAMGGVEVCELDLLLVQHIFWDRPSQSQEVIAWLHQDLLEAEERALRATRWAVQGFASSERPSVTVTKRAMRLRDILEEQFLSWQKLLAAVRARLRAAQSFSWLEVKDLQALASKLLPQVENLLDQAELLLMTLVAKDVSDPSWEAPVPADFSATSDAELENPSIASPEEVSLSLLQSAPGIGPKLVQKLLAAFGSADAVLHASRGALARVPGIGPRRANQLFALDPRAARDARDASEVKSAADLARGGWHWRRAQKIS</sequence>
<dbReference type="InterPro" id="IPR045427">
    <property type="entry name" value="MoxR"/>
</dbReference>
<keyword evidence="4" id="KW-1185">Reference proteome</keyword>
<dbReference type="AlphaFoldDB" id="A0AA36J9I0"/>
<dbReference type="Gene3D" id="1.10.150.20">
    <property type="entry name" value="5' to 3' exonuclease, C-terminal subdomain"/>
    <property type="match status" value="1"/>
</dbReference>
<dbReference type="InterPro" id="IPR003593">
    <property type="entry name" value="AAA+_ATPase"/>
</dbReference>
<accession>A0AA36J9I0</accession>
<feature type="domain" description="Helix-hairpin-helix DNA-binding motif class 1" evidence="1">
    <location>
        <begin position="721"/>
        <end position="740"/>
    </location>
</feature>
<proteinExistence type="predicted"/>
<reference evidence="3" key="1">
    <citation type="submission" date="2023-08" db="EMBL/GenBank/DDBJ databases">
        <authorList>
            <person name="Chen Y."/>
            <person name="Shah S."/>
            <person name="Dougan E. K."/>
            <person name="Thang M."/>
            <person name="Chan C."/>
        </authorList>
    </citation>
    <scope>NUCLEOTIDE SEQUENCE</scope>
</reference>
<feature type="domain" description="AAA+ ATPase" evidence="2">
    <location>
        <begin position="319"/>
        <end position="469"/>
    </location>
</feature>
<dbReference type="Proteomes" id="UP001178507">
    <property type="component" value="Unassembled WGS sequence"/>
</dbReference>
<protein>
    <recommendedName>
        <fullName evidence="5">AAA+ ATPase domain-containing protein</fullName>
    </recommendedName>
</protein>
<name>A0AA36J9I0_9DINO</name>
<dbReference type="GO" id="GO:0005524">
    <property type="term" value="F:ATP binding"/>
    <property type="evidence" value="ECO:0007669"/>
    <property type="project" value="InterPro"/>
</dbReference>
<evidence type="ECO:0000259" key="2">
    <source>
        <dbReference type="SMART" id="SM00382"/>
    </source>
</evidence>
<dbReference type="SUPFAM" id="SSF47781">
    <property type="entry name" value="RuvA domain 2-like"/>
    <property type="match status" value="1"/>
</dbReference>